<dbReference type="EMBL" id="FWXV01000004">
    <property type="protein sequence ID" value="SMD14282.1"/>
    <property type="molecule type" value="Genomic_DNA"/>
</dbReference>
<sequence>MSDDGSAVVDVVSGREVAVRDDTGAWVILPVGGVLDRIFDTGEGK</sequence>
<gene>
    <name evidence="1" type="ORF">SAMN05661093_05009</name>
</gene>
<reference evidence="1 2" key="1">
    <citation type="submission" date="2017-04" db="EMBL/GenBank/DDBJ databases">
        <authorList>
            <person name="Afonso C.L."/>
            <person name="Miller P.J."/>
            <person name="Scott M.A."/>
            <person name="Spackman E."/>
            <person name="Goraichik I."/>
            <person name="Dimitrov K.M."/>
            <person name="Suarez D.L."/>
            <person name="Swayne D.E."/>
        </authorList>
    </citation>
    <scope>NUCLEOTIDE SEQUENCE [LARGE SCALE GENOMIC DNA]</scope>
    <source>
        <strain evidence="1 2">DSM 43828</strain>
    </source>
</reference>
<evidence type="ECO:0000313" key="1">
    <source>
        <dbReference type="EMBL" id="SMD14282.1"/>
    </source>
</evidence>
<name>A0A1Y5XRS0_KIBAR</name>
<evidence type="ECO:0000313" key="2">
    <source>
        <dbReference type="Proteomes" id="UP000192674"/>
    </source>
</evidence>
<accession>A0A1Y5XRS0</accession>
<proteinExistence type="predicted"/>
<organism evidence="1 2">
    <name type="scientific">Kibdelosporangium aridum</name>
    <dbReference type="NCBI Taxonomy" id="2030"/>
    <lineage>
        <taxon>Bacteria</taxon>
        <taxon>Bacillati</taxon>
        <taxon>Actinomycetota</taxon>
        <taxon>Actinomycetes</taxon>
        <taxon>Pseudonocardiales</taxon>
        <taxon>Pseudonocardiaceae</taxon>
        <taxon>Kibdelosporangium</taxon>
    </lineage>
</organism>
<dbReference type="RefSeq" id="WP_160096670.1">
    <property type="nucleotide sequence ID" value="NZ_FWXV01000004.1"/>
</dbReference>
<keyword evidence="2" id="KW-1185">Reference proteome</keyword>
<protein>
    <submittedName>
        <fullName evidence="1">Uncharacterized protein</fullName>
    </submittedName>
</protein>
<dbReference type="AlphaFoldDB" id="A0A1Y5XRS0"/>
<dbReference type="Proteomes" id="UP000192674">
    <property type="component" value="Unassembled WGS sequence"/>
</dbReference>